<accession>A0A510E223</accession>
<dbReference type="AlphaFoldDB" id="A0A510DUA1"/>
<protein>
    <recommendedName>
        <fullName evidence="1">Thiaminase-2/PQQC domain-containing protein</fullName>
    </recommendedName>
</protein>
<dbReference type="Proteomes" id="UP000322983">
    <property type="component" value="Chromosome"/>
</dbReference>
<reference evidence="5" key="1">
    <citation type="submission" date="2018-09" db="EMBL/GenBank/DDBJ databases">
        <title>Complete Genome Sequencing of Sulfolobus sp. JCM 16834.</title>
        <authorList>
            <person name="Kato S."/>
            <person name="Itoh T."/>
            <person name="Ohkuma M."/>
        </authorList>
    </citation>
    <scope>NUCLEOTIDE SEQUENCE [LARGE SCALE GENOMIC DNA]</scope>
    <source>
        <strain evidence="5">IC-007</strain>
    </source>
</reference>
<feature type="domain" description="Thiaminase-2/PQQC" evidence="1">
    <location>
        <begin position="8"/>
        <end position="204"/>
    </location>
</feature>
<evidence type="ECO:0000313" key="2">
    <source>
        <dbReference type="EMBL" id="BBG23781.1"/>
    </source>
</evidence>
<dbReference type="GO" id="GO:0005829">
    <property type="term" value="C:cytosol"/>
    <property type="evidence" value="ECO:0007669"/>
    <property type="project" value="TreeGrafter"/>
</dbReference>
<keyword evidence="4" id="KW-1185">Reference proteome</keyword>
<proteinExistence type="predicted"/>
<dbReference type="PANTHER" id="PTHR43198:SF2">
    <property type="entry name" value="SI:CH1073-67J19.1-RELATED"/>
    <property type="match status" value="1"/>
</dbReference>
<sequence>MDPEKLWKSSEDVFQSIITHKFLKEMRDGTLPEEKFRYYIIQDYQYLKEFSKVLSILAAKADEDSYSSVFAEHVNHVKRNEEKLHEYYFSEWGKISAEPSPTNVMYTSYLSTIAYSRPFHEGVAVVLPCYWIYLRVSEHLTSSSNPLYDRWIKNYSGKDYEAGVKQVLQIVSNLKTSEDEERRMMKHFRTGSIFEFMFWDSAYKMEKFMFKLDV</sequence>
<evidence type="ECO:0000313" key="3">
    <source>
        <dbReference type="EMBL" id="BBG26536.1"/>
    </source>
</evidence>
<dbReference type="PANTHER" id="PTHR43198">
    <property type="entry name" value="BIFUNCTIONAL TH2 PROTEIN"/>
    <property type="match status" value="1"/>
</dbReference>
<dbReference type="InterPro" id="IPR016084">
    <property type="entry name" value="Haem_Oase-like_multi-hlx"/>
</dbReference>
<dbReference type="SUPFAM" id="SSF48613">
    <property type="entry name" value="Heme oxygenase-like"/>
    <property type="match status" value="1"/>
</dbReference>
<dbReference type="GO" id="GO:0050334">
    <property type="term" value="F:thiaminase activity"/>
    <property type="evidence" value="ECO:0007669"/>
    <property type="project" value="InterPro"/>
</dbReference>
<dbReference type="KEGG" id="step:IC006_1075"/>
<evidence type="ECO:0000259" key="1">
    <source>
        <dbReference type="Pfam" id="PF03070"/>
    </source>
</evidence>
<dbReference type="Proteomes" id="UP000325030">
    <property type="component" value="Chromosome"/>
</dbReference>
<accession>A0A510DUA1</accession>
<dbReference type="STRING" id="1294262.GCA_001316085_01017"/>
<dbReference type="RefSeq" id="WP_054845486.1">
    <property type="nucleotide sequence ID" value="NZ_AP018929.1"/>
</dbReference>
<dbReference type="CDD" id="cd19365">
    <property type="entry name" value="TenA_C-like"/>
    <property type="match status" value="1"/>
</dbReference>
<dbReference type="Gene3D" id="1.20.910.10">
    <property type="entry name" value="Heme oxygenase-like"/>
    <property type="match status" value="1"/>
</dbReference>
<dbReference type="InterPro" id="IPR004305">
    <property type="entry name" value="Thiaminase-2/PQQC"/>
</dbReference>
<dbReference type="EMBL" id="AP018929">
    <property type="protein sequence ID" value="BBG23781.1"/>
    <property type="molecule type" value="Genomic_DNA"/>
</dbReference>
<gene>
    <name evidence="2" type="ORF">IC006_1075</name>
    <name evidence="3" type="ORF">IC007_1050</name>
</gene>
<dbReference type="GO" id="GO:0006772">
    <property type="term" value="P:thiamine metabolic process"/>
    <property type="evidence" value="ECO:0007669"/>
    <property type="project" value="InterPro"/>
</dbReference>
<reference evidence="2 4" key="2">
    <citation type="journal article" date="2020" name="Int. J. Syst. Evol. Microbiol.">
        <title>Sulfuracidifex tepidarius gen. nov., sp. nov. and transfer of Sulfolobus metallicus Huber and Stetter 1992 to the genus Sulfuracidifex as Sulfuracidifex metallicus comb. nov.</title>
        <authorList>
            <person name="Itoh T."/>
            <person name="Miura T."/>
            <person name="Sakai H.D."/>
            <person name="Kato S."/>
            <person name="Ohkuma M."/>
            <person name="Takashina T."/>
        </authorList>
    </citation>
    <scope>NUCLEOTIDE SEQUENCE [LARGE SCALE GENOMIC DNA]</scope>
    <source>
        <strain evidence="2 4">IC-006</strain>
        <strain evidence="3">IC-007</strain>
    </source>
</reference>
<evidence type="ECO:0000313" key="4">
    <source>
        <dbReference type="Proteomes" id="UP000322983"/>
    </source>
</evidence>
<dbReference type="Pfam" id="PF03070">
    <property type="entry name" value="TENA_THI-4"/>
    <property type="match status" value="1"/>
</dbReference>
<dbReference type="OrthoDB" id="85443at2157"/>
<evidence type="ECO:0000313" key="5">
    <source>
        <dbReference type="Proteomes" id="UP000325030"/>
    </source>
</evidence>
<dbReference type="EMBL" id="AP018930">
    <property type="protein sequence ID" value="BBG26536.1"/>
    <property type="molecule type" value="Genomic_DNA"/>
</dbReference>
<name>A0A510DUA1_9CREN</name>
<organism evidence="2 4">
    <name type="scientific">Sulfuracidifex tepidarius</name>
    <dbReference type="NCBI Taxonomy" id="1294262"/>
    <lineage>
        <taxon>Archaea</taxon>
        <taxon>Thermoproteota</taxon>
        <taxon>Thermoprotei</taxon>
        <taxon>Sulfolobales</taxon>
        <taxon>Sulfolobaceae</taxon>
        <taxon>Sulfuracidifex</taxon>
    </lineage>
</organism>
<dbReference type="InterPro" id="IPR050967">
    <property type="entry name" value="Thiamine_Salvage_TenA"/>
</dbReference>
<dbReference type="NCBIfam" id="TIGR04306">
    <property type="entry name" value="salvage_TenA"/>
    <property type="match status" value="1"/>
</dbReference>
<dbReference type="GeneID" id="41717395"/>
<dbReference type="InterPro" id="IPR027574">
    <property type="entry name" value="Thiaminase_II"/>
</dbReference>